<dbReference type="GO" id="GO:0009379">
    <property type="term" value="C:Holliday junction helicase complex"/>
    <property type="evidence" value="ECO:0007669"/>
    <property type="project" value="InterPro"/>
</dbReference>
<dbReference type="InterPro" id="IPR003583">
    <property type="entry name" value="Hlx-hairpin-Hlx_DNA-bd_motif"/>
</dbReference>
<feature type="domain" description="Helix-hairpin-helix DNA-binding motif class 1" evidence="7">
    <location>
        <begin position="73"/>
        <end position="92"/>
    </location>
</feature>
<feature type="region of interest" description="Domain III" evidence="6">
    <location>
        <begin position="152"/>
        <end position="204"/>
    </location>
</feature>
<keyword evidence="5 6" id="KW-0234">DNA repair</keyword>
<dbReference type="Pfam" id="PF14520">
    <property type="entry name" value="HHH_5"/>
    <property type="match status" value="1"/>
</dbReference>
<dbReference type="InterPro" id="IPR010994">
    <property type="entry name" value="RuvA_2-like"/>
</dbReference>
<dbReference type="GO" id="GO:0006310">
    <property type="term" value="P:DNA recombination"/>
    <property type="evidence" value="ECO:0007669"/>
    <property type="project" value="UniProtKB-UniRule"/>
</dbReference>
<comment type="subcellular location">
    <subcellularLocation>
        <location evidence="6">Cytoplasm</location>
    </subcellularLocation>
</comment>
<keyword evidence="1 6" id="KW-0963">Cytoplasm</keyword>
<dbReference type="EMBL" id="CP022530">
    <property type="protein sequence ID" value="ASP39456.1"/>
    <property type="molecule type" value="Genomic_DNA"/>
</dbReference>
<dbReference type="SUPFAM" id="SSF50249">
    <property type="entry name" value="Nucleic acid-binding proteins"/>
    <property type="match status" value="1"/>
</dbReference>
<comment type="similarity">
    <text evidence="6">Belongs to the RuvA family.</text>
</comment>
<dbReference type="SMART" id="SM00278">
    <property type="entry name" value="HhH1"/>
    <property type="match status" value="2"/>
</dbReference>
<dbReference type="GO" id="GO:0048476">
    <property type="term" value="C:Holliday junction resolvase complex"/>
    <property type="evidence" value="ECO:0007669"/>
    <property type="project" value="UniProtKB-UniRule"/>
</dbReference>
<dbReference type="AlphaFoldDB" id="A0A222FLI0"/>
<dbReference type="InterPro" id="IPR012340">
    <property type="entry name" value="NA-bd_OB-fold"/>
</dbReference>
<dbReference type="GO" id="GO:0000400">
    <property type="term" value="F:four-way junction DNA binding"/>
    <property type="evidence" value="ECO:0007669"/>
    <property type="project" value="UniProtKB-UniRule"/>
</dbReference>
<comment type="domain">
    <text evidence="6">Has three domains with a flexible linker between the domains II and III and assumes an 'L' shape. Domain III is highly mobile and contacts RuvB.</text>
</comment>
<keyword evidence="3 6" id="KW-0238">DNA-binding</keyword>
<dbReference type="InterPro" id="IPR000085">
    <property type="entry name" value="RuvA"/>
</dbReference>
<dbReference type="KEGG" id="bsan:CHH28_12565"/>
<dbReference type="Proteomes" id="UP000202440">
    <property type="component" value="Chromosome"/>
</dbReference>
<comment type="caution">
    <text evidence="6">Lacks conserved residue(s) required for the propagation of feature annotation.</text>
</comment>
<dbReference type="NCBIfam" id="TIGR00084">
    <property type="entry name" value="ruvA"/>
    <property type="match status" value="1"/>
</dbReference>
<feature type="domain" description="Helix-hairpin-helix DNA-binding motif class 1" evidence="7">
    <location>
        <begin position="108"/>
        <end position="127"/>
    </location>
</feature>
<feature type="region of interest" description="Domain I" evidence="6">
    <location>
        <begin position="1"/>
        <end position="64"/>
    </location>
</feature>
<dbReference type="SUPFAM" id="SSF46929">
    <property type="entry name" value="DNA helicase RuvA subunit, C-terminal domain"/>
    <property type="match status" value="1"/>
</dbReference>
<keyword evidence="9" id="KW-1185">Reference proteome</keyword>
<evidence type="ECO:0000256" key="2">
    <source>
        <dbReference type="ARBA" id="ARBA00022763"/>
    </source>
</evidence>
<dbReference type="SUPFAM" id="SSF47781">
    <property type="entry name" value="RuvA domain 2-like"/>
    <property type="match status" value="1"/>
</dbReference>
<accession>A0A222FLI0</accession>
<evidence type="ECO:0000259" key="7">
    <source>
        <dbReference type="SMART" id="SM00278"/>
    </source>
</evidence>
<dbReference type="GO" id="GO:0006281">
    <property type="term" value="P:DNA repair"/>
    <property type="evidence" value="ECO:0007669"/>
    <property type="project" value="UniProtKB-UniRule"/>
</dbReference>
<sequence>MIGRLQGIIIEKQAPELLLDVQGVGYEVQAPLSTFVVLGKAGEPATLYTHLAVREDAHQLYGFSDREQRTLFRTLIKVSGVGPKLALAILSGMDVNAFAHCVHQEDIAALTKLPGVGKKTAERLVVEMRDRLKEWQAPAPLWAAADQADQQQHNQVLAEAETALVALGYKPQDAAKMLNKVAADGLSAEELIRQALRNTLTGGR</sequence>
<dbReference type="OrthoDB" id="5293449at2"/>
<proteinExistence type="inferred from homology"/>
<comment type="function">
    <text evidence="6">The RuvA-RuvB-RuvC complex processes Holliday junction (HJ) DNA during genetic recombination and DNA repair, while the RuvA-RuvB complex plays an important role in the rescue of blocked DNA replication forks via replication fork reversal (RFR). RuvA specifically binds to HJ cruciform DNA, conferring on it an open structure. The RuvB hexamer acts as an ATP-dependent pump, pulling dsDNA into and through the RuvAB complex. HJ branch migration allows RuvC to scan DNA until it finds its consensus sequence, where it cleaves and resolves the cruciform DNA.</text>
</comment>
<dbReference type="CDD" id="cd14332">
    <property type="entry name" value="UBA_RuvA_C"/>
    <property type="match status" value="1"/>
</dbReference>
<evidence type="ECO:0000256" key="6">
    <source>
        <dbReference type="HAMAP-Rule" id="MF_00031"/>
    </source>
</evidence>
<dbReference type="HAMAP" id="MF_00031">
    <property type="entry name" value="DNA_HJ_migration_RuvA"/>
    <property type="match status" value="1"/>
</dbReference>
<dbReference type="InterPro" id="IPR036267">
    <property type="entry name" value="RuvA_C_sf"/>
</dbReference>
<evidence type="ECO:0000256" key="5">
    <source>
        <dbReference type="ARBA" id="ARBA00023204"/>
    </source>
</evidence>
<dbReference type="InterPro" id="IPR011114">
    <property type="entry name" value="RuvA_C"/>
</dbReference>
<keyword evidence="4 6" id="KW-0233">DNA recombination</keyword>
<dbReference type="GO" id="GO:0005737">
    <property type="term" value="C:cytoplasm"/>
    <property type="evidence" value="ECO:0007669"/>
    <property type="project" value="UniProtKB-SubCell"/>
</dbReference>
<evidence type="ECO:0000313" key="8">
    <source>
        <dbReference type="EMBL" id="ASP39456.1"/>
    </source>
</evidence>
<dbReference type="GO" id="GO:0005524">
    <property type="term" value="F:ATP binding"/>
    <property type="evidence" value="ECO:0007669"/>
    <property type="project" value="InterPro"/>
</dbReference>
<name>A0A222FLI0_9GAMM</name>
<gene>
    <name evidence="6" type="primary">ruvA</name>
    <name evidence="8" type="ORF">CHH28_12565</name>
</gene>
<dbReference type="Pfam" id="PF07499">
    <property type="entry name" value="RuvA_C"/>
    <property type="match status" value="1"/>
</dbReference>
<evidence type="ECO:0000256" key="3">
    <source>
        <dbReference type="ARBA" id="ARBA00023125"/>
    </source>
</evidence>
<dbReference type="Gene3D" id="1.10.150.20">
    <property type="entry name" value="5' to 3' exonuclease, C-terminal subdomain"/>
    <property type="match status" value="1"/>
</dbReference>
<dbReference type="InterPro" id="IPR013849">
    <property type="entry name" value="DNA_helicase_Holl-junc_RuvA_I"/>
</dbReference>
<dbReference type="GO" id="GO:0009378">
    <property type="term" value="F:four-way junction helicase activity"/>
    <property type="evidence" value="ECO:0007669"/>
    <property type="project" value="InterPro"/>
</dbReference>
<dbReference type="Gene3D" id="2.40.50.140">
    <property type="entry name" value="Nucleic acid-binding proteins"/>
    <property type="match status" value="1"/>
</dbReference>
<keyword evidence="2 6" id="KW-0227">DNA damage</keyword>
<organism evidence="8 9">
    <name type="scientific">Bacterioplanes sanyensis</name>
    <dbReference type="NCBI Taxonomy" id="1249553"/>
    <lineage>
        <taxon>Bacteria</taxon>
        <taxon>Pseudomonadati</taxon>
        <taxon>Pseudomonadota</taxon>
        <taxon>Gammaproteobacteria</taxon>
        <taxon>Oceanospirillales</taxon>
        <taxon>Oceanospirillaceae</taxon>
        <taxon>Bacterioplanes</taxon>
    </lineage>
</organism>
<comment type="subunit">
    <text evidence="6">Homotetramer. Forms an RuvA(8)-RuvB(12)-Holliday junction (HJ) complex. HJ DNA is sandwiched between 2 RuvA tetramers; dsDNA enters through RuvA and exits via RuvB. An RuvB hexamer assembles on each DNA strand where it exits the tetramer. Each RuvB hexamer is contacted by two RuvA subunits (via domain III) on 2 adjacent RuvB subunits; this complex drives branch migration. In the full resolvosome a probable DNA-RuvA(4)-RuvB(12)-RuvC(2) complex forms which resolves the HJ.</text>
</comment>
<evidence type="ECO:0000256" key="4">
    <source>
        <dbReference type="ARBA" id="ARBA00023172"/>
    </source>
</evidence>
<evidence type="ECO:0000256" key="1">
    <source>
        <dbReference type="ARBA" id="ARBA00022490"/>
    </source>
</evidence>
<evidence type="ECO:0000313" key="9">
    <source>
        <dbReference type="Proteomes" id="UP000202440"/>
    </source>
</evidence>
<protein>
    <recommendedName>
        <fullName evidence="6">Holliday junction branch migration complex subunit RuvA</fullName>
    </recommendedName>
</protein>
<dbReference type="Pfam" id="PF01330">
    <property type="entry name" value="RuvA_N"/>
    <property type="match status" value="1"/>
</dbReference>
<reference evidence="8 9" key="1">
    <citation type="submission" date="2017-07" db="EMBL/GenBank/DDBJ databases">
        <title>Annotated genome sequence of Bacterioplanes sanyensis isolated from Red Sea.</title>
        <authorList>
            <person name="Rehman Z.U."/>
        </authorList>
    </citation>
    <scope>NUCLEOTIDE SEQUENCE [LARGE SCALE GENOMIC DNA]</scope>
    <source>
        <strain evidence="8 9">NV9</strain>
    </source>
</reference>
<dbReference type="Gene3D" id="1.10.8.10">
    <property type="entry name" value="DNA helicase RuvA subunit, C-terminal domain"/>
    <property type="match status" value="1"/>
</dbReference>
<dbReference type="RefSeq" id="WP_094060634.1">
    <property type="nucleotide sequence ID" value="NZ_CP022530.1"/>
</dbReference>